<evidence type="ECO:0000259" key="4">
    <source>
        <dbReference type="Pfam" id="PF22624"/>
    </source>
</evidence>
<dbReference type="Pfam" id="PF22624">
    <property type="entry name" value="AASDHPPT_N"/>
    <property type="match status" value="1"/>
</dbReference>
<organism evidence="5 6">
    <name type="scientific">Planococcus plakortidis</name>
    <dbReference type="NCBI Taxonomy" id="1038856"/>
    <lineage>
        <taxon>Bacteria</taxon>
        <taxon>Bacillati</taxon>
        <taxon>Bacillota</taxon>
        <taxon>Bacilli</taxon>
        <taxon>Bacillales</taxon>
        <taxon>Caryophanaceae</taxon>
        <taxon>Planococcus</taxon>
    </lineage>
</organism>
<dbReference type="Gene3D" id="3.90.470.20">
    <property type="entry name" value="4'-phosphopantetheinyl transferase domain"/>
    <property type="match status" value="2"/>
</dbReference>
<keyword evidence="2" id="KW-0808">Transferase</keyword>
<name>A0A1C7E876_9BACL</name>
<proteinExistence type="inferred from homology"/>
<reference evidence="5" key="1">
    <citation type="submission" date="2016-10" db="EMBL/GenBank/DDBJ databases">
        <authorList>
            <person name="See-Too W.S."/>
        </authorList>
    </citation>
    <scope>NUCLEOTIDE SEQUENCE [LARGE SCALE GENOMIC DNA]</scope>
    <source>
        <strain evidence="5">DSM 23997</strain>
    </source>
</reference>
<dbReference type="GO" id="GO:0008897">
    <property type="term" value="F:holo-[acyl-carrier-protein] synthase activity"/>
    <property type="evidence" value="ECO:0007669"/>
    <property type="project" value="InterPro"/>
</dbReference>
<feature type="domain" description="4'-phosphopantetheinyl transferase N-terminal" evidence="4">
    <location>
        <begin position="22"/>
        <end position="99"/>
    </location>
</feature>
<dbReference type="Pfam" id="PF01648">
    <property type="entry name" value="ACPS"/>
    <property type="match status" value="1"/>
</dbReference>
<accession>A0A1C7E876</accession>
<comment type="similarity">
    <text evidence="1">Belongs to the P-Pant transferase superfamily. Gsp/Sfp/HetI/AcpT family.</text>
</comment>
<dbReference type="InterPro" id="IPR050559">
    <property type="entry name" value="P-Pant_transferase_sf"/>
</dbReference>
<evidence type="ECO:0000256" key="1">
    <source>
        <dbReference type="ARBA" id="ARBA00010990"/>
    </source>
</evidence>
<protein>
    <submittedName>
        <fullName evidence="5">Uncharacterized protein</fullName>
    </submittedName>
</protein>
<dbReference type="OrthoDB" id="9808281at2"/>
<dbReference type="SUPFAM" id="SSF56214">
    <property type="entry name" value="4'-phosphopantetheinyl transferase"/>
    <property type="match status" value="2"/>
</dbReference>
<dbReference type="InterPro" id="IPR055066">
    <property type="entry name" value="AASDHPPT_N"/>
</dbReference>
<dbReference type="GO" id="GO:0019878">
    <property type="term" value="P:lysine biosynthetic process via aminoadipic acid"/>
    <property type="evidence" value="ECO:0007669"/>
    <property type="project" value="TreeGrafter"/>
</dbReference>
<evidence type="ECO:0000313" key="5">
    <source>
        <dbReference type="EMBL" id="ANU20060.1"/>
    </source>
</evidence>
<dbReference type="KEGG" id="ppla:BBI15_07455"/>
<evidence type="ECO:0000256" key="2">
    <source>
        <dbReference type="ARBA" id="ARBA00022679"/>
    </source>
</evidence>
<evidence type="ECO:0000259" key="3">
    <source>
        <dbReference type="Pfam" id="PF01648"/>
    </source>
</evidence>
<gene>
    <name evidence="5" type="ORF">BBI15_07455</name>
</gene>
<dbReference type="STRING" id="1038856.BBI15_07455"/>
<evidence type="ECO:0000313" key="6">
    <source>
        <dbReference type="Proteomes" id="UP000092650"/>
    </source>
</evidence>
<dbReference type="RefSeq" id="WP_068869797.1">
    <property type="nucleotide sequence ID" value="NZ_CP016539.2"/>
</dbReference>
<dbReference type="AlphaFoldDB" id="A0A1C7E876"/>
<dbReference type="PANTHER" id="PTHR12215">
    <property type="entry name" value="PHOSPHOPANTETHEINE TRANSFERASE"/>
    <property type="match status" value="1"/>
</dbReference>
<dbReference type="InterPro" id="IPR008278">
    <property type="entry name" value="4-PPantetheinyl_Trfase_dom"/>
</dbReference>
<keyword evidence="6" id="KW-1185">Reference proteome</keyword>
<dbReference type="EMBL" id="CP016539">
    <property type="protein sequence ID" value="ANU20060.1"/>
    <property type="molecule type" value="Genomic_DNA"/>
</dbReference>
<dbReference type="InterPro" id="IPR037143">
    <property type="entry name" value="4-PPantetheinyl_Trfase_dom_sf"/>
</dbReference>
<feature type="domain" description="4'-phosphopantetheinyl transferase" evidence="3">
    <location>
        <begin position="104"/>
        <end position="207"/>
    </location>
</feature>
<dbReference type="GO" id="GO:0000287">
    <property type="term" value="F:magnesium ion binding"/>
    <property type="evidence" value="ECO:0007669"/>
    <property type="project" value="InterPro"/>
</dbReference>
<dbReference type="GO" id="GO:0005829">
    <property type="term" value="C:cytosol"/>
    <property type="evidence" value="ECO:0007669"/>
    <property type="project" value="TreeGrafter"/>
</dbReference>
<sequence>MLKIYACDISRKLTEVENDSSHQFISPQRIKKMKRMKFLEDRLRSMHAELLLRFALVRDFGYHNDNIHLSTSSSGKPVLADQDMLHFNLSHSGSWVFCAISDQAVGVDIEKISEGDNGFMEMILHPAEILWLQESQEQEKNTNYYKLWCLKEAYGKFLGVGLNYDLQKTRCEVQDGIWSLAPQHEADLGPCHSSVRTFTTGYIIAVCSVHKIPSDIHKIQPEELVNALRKASR</sequence>
<dbReference type="PANTHER" id="PTHR12215:SF10">
    <property type="entry name" value="L-AMINOADIPATE-SEMIALDEHYDE DEHYDROGENASE-PHOSPHOPANTETHEINYL TRANSFERASE"/>
    <property type="match status" value="1"/>
</dbReference>
<dbReference type="Proteomes" id="UP000092650">
    <property type="component" value="Chromosome"/>
</dbReference>